<feature type="signal peptide" evidence="1">
    <location>
        <begin position="1"/>
        <end position="22"/>
    </location>
</feature>
<dbReference type="InterPro" id="IPR013424">
    <property type="entry name" value="Ice-binding_C"/>
</dbReference>
<evidence type="ECO:0000313" key="3">
    <source>
        <dbReference type="EMBL" id="MFD2277701.1"/>
    </source>
</evidence>
<dbReference type="RefSeq" id="WP_377093568.1">
    <property type="nucleotide sequence ID" value="NZ_JBHSJM010000001.1"/>
</dbReference>
<name>A0ABW5E4Z5_9BACT</name>
<proteinExistence type="predicted"/>
<dbReference type="NCBIfam" id="TIGR02595">
    <property type="entry name" value="PEP_CTERM"/>
    <property type="match status" value="1"/>
</dbReference>
<evidence type="ECO:0000313" key="4">
    <source>
        <dbReference type="Proteomes" id="UP001597297"/>
    </source>
</evidence>
<gene>
    <name evidence="3" type="ORF">ACFSQZ_14630</name>
</gene>
<reference evidence="4" key="1">
    <citation type="journal article" date="2019" name="Int. J. Syst. Evol. Microbiol.">
        <title>The Global Catalogue of Microorganisms (GCM) 10K type strain sequencing project: providing services to taxonomists for standard genome sequencing and annotation.</title>
        <authorList>
            <consortium name="The Broad Institute Genomics Platform"/>
            <consortium name="The Broad Institute Genome Sequencing Center for Infectious Disease"/>
            <person name="Wu L."/>
            <person name="Ma J."/>
        </authorList>
    </citation>
    <scope>NUCLEOTIDE SEQUENCE [LARGE SCALE GENOMIC DNA]</scope>
    <source>
        <strain evidence="4">JCM 16545</strain>
    </source>
</reference>
<sequence>MKKTTLFATGSLLTLLPMTASAVTIAVDNNPTTGDLNLTALGSTDWMALGDGDESSSTTFVAQKSSVNFITTVQGVSFLKSDNNQAGSGWVSSDFNGAPWKRTWTDGDVASQTSFSGNLEAKSTNADDLVGLTFDIAGLSAGSYQLVVYGAAYSSDYSFSASLDNGGASDSVTGGSSSLQFTVDFTVTAGQTLTVDYFQTSDNATGHEHDNVSIQAITLAAVPEPSSTALLGLGGLALILRRRK</sequence>
<evidence type="ECO:0000259" key="2">
    <source>
        <dbReference type="Pfam" id="PF07589"/>
    </source>
</evidence>
<dbReference type="Proteomes" id="UP001597297">
    <property type="component" value="Unassembled WGS sequence"/>
</dbReference>
<organism evidence="3 4">
    <name type="scientific">Rubritalea spongiae</name>
    <dbReference type="NCBI Taxonomy" id="430797"/>
    <lineage>
        <taxon>Bacteria</taxon>
        <taxon>Pseudomonadati</taxon>
        <taxon>Verrucomicrobiota</taxon>
        <taxon>Verrucomicrobiia</taxon>
        <taxon>Verrucomicrobiales</taxon>
        <taxon>Rubritaleaceae</taxon>
        <taxon>Rubritalea</taxon>
    </lineage>
</organism>
<feature type="chain" id="PRO_5046637037" evidence="1">
    <location>
        <begin position="23"/>
        <end position="244"/>
    </location>
</feature>
<keyword evidence="4" id="KW-1185">Reference proteome</keyword>
<protein>
    <submittedName>
        <fullName evidence="3">PEP-CTERM sorting domain-containing protein</fullName>
    </submittedName>
</protein>
<feature type="domain" description="Ice-binding protein C-terminal" evidence="2">
    <location>
        <begin position="221"/>
        <end position="243"/>
    </location>
</feature>
<dbReference type="Pfam" id="PF07589">
    <property type="entry name" value="PEP-CTERM"/>
    <property type="match status" value="1"/>
</dbReference>
<keyword evidence="1" id="KW-0732">Signal</keyword>
<evidence type="ECO:0000256" key="1">
    <source>
        <dbReference type="SAM" id="SignalP"/>
    </source>
</evidence>
<accession>A0ABW5E4Z5</accession>
<comment type="caution">
    <text evidence="3">The sequence shown here is derived from an EMBL/GenBank/DDBJ whole genome shotgun (WGS) entry which is preliminary data.</text>
</comment>
<dbReference type="EMBL" id="JBHUJC010000043">
    <property type="protein sequence ID" value="MFD2277701.1"/>
    <property type="molecule type" value="Genomic_DNA"/>
</dbReference>